<feature type="transmembrane region" description="Helical" evidence="5">
    <location>
        <begin position="38"/>
        <end position="57"/>
    </location>
</feature>
<comment type="subcellular location">
    <subcellularLocation>
        <location evidence="1">Membrane</location>
        <topology evidence="1">Multi-pass membrane protein</topology>
    </subcellularLocation>
</comment>
<evidence type="ECO:0000256" key="5">
    <source>
        <dbReference type="SAM" id="Phobius"/>
    </source>
</evidence>
<protein>
    <submittedName>
        <fullName evidence="6">DoxX family protein</fullName>
    </submittedName>
</protein>
<proteinExistence type="predicted"/>
<accession>A0AAU2AFV9</accession>
<feature type="transmembrane region" description="Helical" evidence="5">
    <location>
        <begin position="94"/>
        <end position="113"/>
    </location>
</feature>
<keyword evidence="2 5" id="KW-0812">Transmembrane</keyword>
<feature type="transmembrane region" description="Helical" evidence="5">
    <location>
        <begin position="64"/>
        <end position="82"/>
    </location>
</feature>
<evidence type="ECO:0000256" key="1">
    <source>
        <dbReference type="ARBA" id="ARBA00004141"/>
    </source>
</evidence>
<organism evidence="6">
    <name type="scientific">Streptomyces sp. NBC_00093</name>
    <dbReference type="NCBI Taxonomy" id="2975649"/>
    <lineage>
        <taxon>Bacteria</taxon>
        <taxon>Bacillati</taxon>
        <taxon>Actinomycetota</taxon>
        <taxon>Actinomycetes</taxon>
        <taxon>Kitasatosporales</taxon>
        <taxon>Streptomycetaceae</taxon>
        <taxon>Streptomyces</taxon>
    </lineage>
</organism>
<evidence type="ECO:0000256" key="3">
    <source>
        <dbReference type="ARBA" id="ARBA00022989"/>
    </source>
</evidence>
<dbReference type="GO" id="GO:0016020">
    <property type="term" value="C:membrane"/>
    <property type="evidence" value="ECO:0007669"/>
    <property type="project" value="UniProtKB-SubCell"/>
</dbReference>
<reference evidence="6" key="1">
    <citation type="submission" date="2022-10" db="EMBL/GenBank/DDBJ databases">
        <title>The complete genomes of actinobacterial strains from the NBC collection.</title>
        <authorList>
            <person name="Joergensen T.S."/>
            <person name="Alvarez Arevalo M."/>
            <person name="Sterndorff E.B."/>
            <person name="Faurdal D."/>
            <person name="Vuksanovic O."/>
            <person name="Mourched A.-S."/>
            <person name="Charusanti P."/>
            <person name="Shaw S."/>
            <person name="Blin K."/>
            <person name="Weber T."/>
        </authorList>
    </citation>
    <scope>NUCLEOTIDE SEQUENCE</scope>
    <source>
        <strain evidence="6">NBC_00093</strain>
    </source>
</reference>
<gene>
    <name evidence="6" type="ORF">OHA22_49835</name>
</gene>
<keyword evidence="4 5" id="KW-0472">Membrane</keyword>
<dbReference type="Pfam" id="PF13564">
    <property type="entry name" value="DoxX_2"/>
    <property type="match status" value="1"/>
</dbReference>
<dbReference type="EMBL" id="CP108222">
    <property type="protein sequence ID" value="WTT23095.1"/>
    <property type="molecule type" value="Genomic_DNA"/>
</dbReference>
<dbReference type="AlphaFoldDB" id="A0AAU2AFV9"/>
<sequence>MTTLLAVALSLVFLPLGLAKMAAVPFMRRAAAHLGMSIRLYRVVGTLEVAGVAGLLLGLTRTPLGVAAATGLALLMTAAAVVHLRHGDPPPRAVPAAVLALIAVAYAVTAVAAA</sequence>
<name>A0AAU2AFV9_9ACTN</name>
<dbReference type="InterPro" id="IPR032808">
    <property type="entry name" value="DoxX"/>
</dbReference>
<keyword evidence="3 5" id="KW-1133">Transmembrane helix</keyword>
<evidence type="ECO:0000256" key="4">
    <source>
        <dbReference type="ARBA" id="ARBA00023136"/>
    </source>
</evidence>
<evidence type="ECO:0000256" key="2">
    <source>
        <dbReference type="ARBA" id="ARBA00022692"/>
    </source>
</evidence>
<evidence type="ECO:0000313" key="6">
    <source>
        <dbReference type="EMBL" id="WTT23095.1"/>
    </source>
</evidence>